<organism evidence="2 3">
    <name type="scientific">Natronorubrum thiooxidans</name>
    <dbReference type="NCBI Taxonomy" id="308853"/>
    <lineage>
        <taxon>Archaea</taxon>
        <taxon>Methanobacteriati</taxon>
        <taxon>Methanobacteriota</taxon>
        <taxon>Stenosarchaea group</taxon>
        <taxon>Halobacteria</taxon>
        <taxon>Halobacteriales</taxon>
        <taxon>Natrialbaceae</taxon>
        <taxon>Natronorubrum</taxon>
    </lineage>
</organism>
<feature type="compositionally biased region" description="Acidic residues" evidence="1">
    <location>
        <begin position="176"/>
        <end position="193"/>
    </location>
</feature>
<dbReference type="AlphaFoldDB" id="A0A1N7ELB7"/>
<sequence>MRKLGQELSTPSRGIQVRDMTDNNSGLFDDSRRSFMKKGALATTAVALGASATSGTAAAQEDSDGTVLVYADDYQPGIDFDVVSALNTSTKEDLLAESGSEDDIFDDPDDWDAYIINYDLGTDAPTWGFLFTEDVSLSAGDSETMGDDGEFRDPQLDLIEATPGASGNGGDTNGNGDEEEMAEEEPMDEEEDGAGAGGNGGADAGGNGGGNGGADDGGNGAGN</sequence>
<accession>A0A1N7ELB7</accession>
<feature type="compositionally biased region" description="Gly residues" evidence="1">
    <location>
        <begin position="194"/>
        <end position="223"/>
    </location>
</feature>
<evidence type="ECO:0000313" key="3">
    <source>
        <dbReference type="Proteomes" id="UP000185936"/>
    </source>
</evidence>
<evidence type="ECO:0000313" key="2">
    <source>
        <dbReference type="EMBL" id="SIR88735.1"/>
    </source>
</evidence>
<keyword evidence="3" id="KW-1185">Reference proteome</keyword>
<proteinExistence type="predicted"/>
<reference evidence="3" key="1">
    <citation type="submission" date="2017-01" db="EMBL/GenBank/DDBJ databases">
        <authorList>
            <person name="Varghese N."/>
            <person name="Submissions S."/>
        </authorList>
    </citation>
    <scope>NUCLEOTIDE SEQUENCE [LARGE SCALE GENOMIC DNA]</scope>
    <source>
        <strain evidence="3">type strain: HArc-</strain>
    </source>
</reference>
<dbReference type="EMBL" id="FTNR01000004">
    <property type="protein sequence ID" value="SIR88735.1"/>
    <property type="molecule type" value="Genomic_DNA"/>
</dbReference>
<feature type="region of interest" description="Disordered" evidence="1">
    <location>
        <begin position="1"/>
        <end position="23"/>
    </location>
</feature>
<dbReference type="InterPro" id="IPR006311">
    <property type="entry name" value="TAT_signal"/>
</dbReference>
<dbReference type="PROSITE" id="PS51318">
    <property type="entry name" value="TAT"/>
    <property type="match status" value="1"/>
</dbReference>
<gene>
    <name evidence="2" type="ORF">SAMN05421752_104207</name>
</gene>
<dbReference type="Proteomes" id="UP000185936">
    <property type="component" value="Unassembled WGS sequence"/>
</dbReference>
<evidence type="ECO:0008006" key="4">
    <source>
        <dbReference type="Google" id="ProtNLM"/>
    </source>
</evidence>
<name>A0A1N7ELB7_9EURY</name>
<evidence type="ECO:0000256" key="1">
    <source>
        <dbReference type="SAM" id="MobiDB-lite"/>
    </source>
</evidence>
<feature type="region of interest" description="Disordered" evidence="1">
    <location>
        <begin position="159"/>
        <end position="223"/>
    </location>
</feature>
<protein>
    <recommendedName>
        <fullName evidence="4">Tat (Twin-arginine translocation) pathway signal sequence</fullName>
    </recommendedName>
</protein>